<evidence type="ECO:0000313" key="10">
    <source>
        <dbReference type="Proteomes" id="UP000006727"/>
    </source>
</evidence>
<dbReference type="PANTHER" id="PTHR14021">
    <property type="entry name" value="IRON-SULFUR CLUSTER CO-CHAPERONE PROTEIN HSCB"/>
    <property type="match status" value="1"/>
</dbReference>
<accession>A0A2K1J7W6</accession>
<dbReference type="Gramene" id="Pp3c16_9340V3.1">
    <property type="protein sequence ID" value="Pp3c16_9340V3.1"/>
    <property type="gene ID" value="Pp3c16_9340"/>
</dbReference>
<dbReference type="EnsemblPlants" id="Pp3c16_9340V3.1">
    <property type="protein sequence ID" value="Pp3c16_9340V3.1"/>
    <property type="gene ID" value="Pp3c16_9340"/>
</dbReference>
<dbReference type="FunCoup" id="A0A2K1J7W6">
    <property type="interactions" value="2422"/>
</dbReference>
<evidence type="ECO:0000313" key="9">
    <source>
        <dbReference type="EnsemblPlants" id="Pp3c16_9340V3.1"/>
    </source>
</evidence>
<dbReference type="STRING" id="3218.A0A2K1J7W6"/>
<name>A0A2K1J7W6_PHYPA</name>
<reference evidence="9" key="3">
    <citation type="submission" date="2020-12" db="UniProtKB">
        <authorList>
            <consortium name="EnsemblPlants"/>
        </authorList>
    </citation>
    <scope>IDENTIFICATION</scope>
</reference>
<dbReference type="GO" id="GO:0051259">
    <property type="term" value="P:protein complex oligomerization"/>
    <property type="evidence" value="ECO:0007669"/>
    <property type="project" value="InterPro"/>
</dbReference>
<dbReference type="PANTHER" id="PTHR14021:SF15">
    <property type="entry name" value="IRON-SULFUR CLUSTER CO-CHAPERONE PROTEIN HSCB"/>
    <property type="match status" value="1"/>
</dbReference>
<evidence type="ECO:0000313" key="8">
    <source>
        <dbReference type="EMBL" id="PNR37609.1"/>
    </source>
</evidence>
<protein>
    <recommendedName>
        <fullName evidence="7">J domain-containing protein</fullName>
    </recommendedName>
</protein>
<dbReference type="Pfam" id="PF07743">
    <property type="entry name" value="HSCB_C"/>
    <property type="match status" value="1"/>
</dbReference>
<dbReference type="Gene3D" id="1.20.1280.20">
    <property type="entry name" value="HscB, C-terminal domain"/>
    <property type="match status" value="1"/>
</dbReference>
<proteinExistence type="inferred from homology"/>
<comment type="similarity">
    <text evidence="3">Belongs to the HscB family.</text>
</comment>
<evidence type="ECO:0000256" key="6">
    <source>
        <dbReference type="ARBA" id="ARBA00023186"/>
    </source>
</evidence>
<dbReference type="GO" id="GO:0051087">
    <property type="term" value="F:protein-folding chaperone binding"/>
    <property type="evidence" value="ECO:0007669"/>
    <property type="project" value="InterPro"/>
</dbReference>
<dbReference type="Gene3D" id="1.10.287.110">
    <property type="entry name" value="DnaJ domain"/>
    <property type="match status" value="1"/>
</dbReference>
<evidence type="ECO:0000256" key="1">
    <source>
        <dbReference type="ARBA" id="ARBA00004173"/>
    </source>
</evidence>
<gene>
    <name evidence="9" type="primary">LOC112293288</name>
    <name evidence="8" type="ORF">PHYPA_020718</name>
</gene>
<dbReference type="RefSeq" id="XP_024398309.1">
    <property type="nucleotide sequence ID" value="XM_024542541.2"/>
</dbReference>
<evidence type="ECO:0000256" key="4">
    <source>
        <dbReference type="ARBA" id="ARBA00022490"/>
    </source>
</evidence>
<dbReference type="PROSITE" id="PS50076">
    <property type="entry name" value="DNAJ_2"/>
    <property type="match status" value="1"/>
</dbReference>
<dbReference type="AlphaFoldDB" id="A0A2K1J7W6"/>
<keyword evidence="4" id="KW-0963">Cytoplasm</keyword>
<dbReference type="SUPFAM" id="SSF47144">
    <property type="entry name" value="HSC20 (HSCB), C-terminal oligomerisation domain"/>
    <property type="match status" value="1"/>
</dbReference>
<dbReference type="Proteomes" id="UP000006727">
    <property type="component" value="Chromosome 16"/>
</dbReference>
<evidence type="ECO:0000256" key="3">
    <source>
        <dbReference type="ARBA" id="ARBA00010476"/>
    </source>
</evidence>
<dbReference type="EnsemblPlants" id="Pp3c16_9340V3.2">
    <property type="protein sequence ID" value="Pp3c16_9340V3.2"/>
    <property type="gene ID" value="Pp3c16_9340"/>
</dbReference>
<comment type="subcellular location">
    <subcellularLocation>
        <location evidence="2">Cytoplasm</location>
    </subcellularLocation>
    <subcellularLocation>
        <location evidence="1">Mitochondrion</location>
    </subcellularLocation>
</comment>
<keyword evidence="10" id="KW-1185">Reference proteome</keyword>
<dbReference type="GO" id="GO:0005739">
    <property type="term" value="C:mitochondrion"/>
    <property type="evidence" value="ECO:0007669"/>
    <property type="project" value="UniProtKB-SubCell"/>
</dbReference>
<dbReference type="GeneID" id="112293288"/>
<evidence type="ECO:0000259" key="7">
    <source>
        <dbReference type="PROSITE" id="PS50076"/>
    </source>
</evidence>
<dbReference type="NCBIfam" id="TIGR00714">
    <property type="entry name" value="hscB"/>
    <property type="match status" value="1"/>
</dbReference>
<dbReference type="OrthoDB" id="448954at2759"/>
<evidence type="ECO:0000256" key="2">
    <source>
        <dbReference type="ARBA" id="ARBA00004496"/>
    </source>
</evidence>
<dbReference type="InterPro" id="IPR036869">
    <property type="entry name" value="J_dom_sf"/>
</dbReference>
<dbReference type="InterPro" id="IPR001623">
    <property type="entry name" value="DnaJ_domain"/>
</dbReference>
<dbReference type="FunFam" id="1.20.1280.20:FF:000002">
    <property type="entry name" value="HscB mitochondrial iron-sulfur cluster co-chaperone"/>
    <property type="match status" value="1"/>
</dbReference>
<dbReference type="InterPro" id="IPR036386">
    <property type="entry name" value="HscB_C_sf"/>
</dbReference>
<dbReference type="SUPFAM" id="SSF46565">
    <property type="entry name" value="Chaperone J-domain"/>
    <property type="match status" value="1"/>
</dbReference>
<dbReference type="GO" id="GO:0001671">
    <property type="term" value="F:ATPase activator activity"/>
    <property type="evidence" value="ECO:0007669"/>
    <property type="project" value="InterPro"/>
</dbReference>
<dbReference type="InterPro" id="IPR004640">
    <property type="entry name" value="HscB"/>
</dbReference>
<keyword evidence="5" id="KW-0496">Mitochondrion</keyword>
<feature type="domain" description="J" evidence="7">
    <location>
        <begin position="174"/>
        <end position="246"/>
    </location>
</feature>
<evidence type="ECO:0000256" key="5">
    <source>
        <dbReference type="ARBA" id="ARBA00023128"/>
    </source>
</evidence>
<reference evidence="8 10" key="1">
    <citation type="journal article" date="2008" name="Science">
        <title>The Physcomitrella genome reveals evolutionary insights into the conquest of land by plants.</title>
        <authorList>
            <person name="Rensing S."/>
            <person name="Lang D."/>
            <person name="Zimmer A."/>
            <person name="Terry A."/>
            <person name="Salamov A."/>
            <person name="Shapiro H."/>
            <person name="Nishiyama T."/>
            <person name="Perroud P.-F."/>
            <person name="Lindquist E."/>
            <person name="Kamisugi Y."/>
            <person name="Tanahashi T."/>
            <person name="Sakakibara K."/>
            <person name="Fujita T."/>
            <person name="Oishi K."/>
            <person name="Shin-I T."/>
            <person name="Kuroki Y."/>
            <person name="Toyoda A."/>
            <person name="Suzuki Y."/>
            <person name="Hashimoto A."/>
            <person name="Yamaguchi K."/>
            <person name="Sugano A."/>
            <person name="Kohara Y."/>
            <person name="Fujiyama A."/>
            <person name="Anterola A."/>
            <person name="Aoki S."/>
            <person name="Ashton N."/>
            <person name="Barbazuk W.B."/>
            <person name="Barker E."/>
            <person name="Bennetzen J."/>
            <person name="Bezanilla M."/>
            <person name="Blankenship R."/>
            <person name="Cho S.H."/>
            <person name="Dutcher S."/>
            <person name="Estelle M."/>
            <person name="Fawcett J.A."/>
            <person name="Gundlach H."/>
            <person name="Hanada K."/>
            <person name="Heyl A."/>
            <person name="Hicks K.A."/>
            <person name="Hugh J."/>
            <person name="Lohr M."/>
            <person name="Mayer K."/>
            <person name="Melkozernov A."/>
            <person name="Murata T."/>
            <person name="Nelson D."/>
            <person name="Pils B."/>
            <person name="Prigge M."/>
            <person name="Reiss B."/>
            <person name="Renner T."/>
            <person name="Rombauts S."/>
            <person name="Rushton P."/>
            <person name="Sanderfoot A."/>
            <person name="Schween G."/>
            <person name="Shiu S.-H."/>
            <person name="Stueber K."/>
            <person name="Theodoulou F.L."/>
            <person name="Tu H."/>
            <person name="Van de Peer Y."/>
            <person name="Verrier P.J."/>
            <person name="Waters E."/>
            <person name="Wood A."/>
            <person name="Yang L."/>
            <person name="Cove D."/>
            <person name="Cuming A."/>
            <person name="Hasebe M."/>
            <person name="Lucas S."/>
            <person name="Mishler D.B."/>
            <person name="Reski R."/>
            <person name="Grigoriev I."/>
            <person name="Quatrano R.S."/>
            <person name="Boore J.L."/>
        </authorList>
    </citation>
    <scope>NUCLEOTIDE SEQUENCE [LARGE SCALE GENOMIC DNA]</scope>
    <source>
        <strain evidence="9 10">cv. Gransden 2004</strain>
    </source>
</reference>
<dbReference type="KEGG" id="ppp:112293288"/>
<dbReference type="SMART" id="SM00271">
    <property type="entry name" value="DnaJ"/>
    <property type="match status" value="1"/>
</dbReference>
<dbReference type="InterPro" id="IPR009073">
    <property type="entry name" value="HscB_oligo_C"/>
</dbReference>
<dbReference type="EMBL" id="ABEU02000016">
    <property type="protein sequence ID" value="PNR37609.1"/>
    <property type="molecule type" value="Genomic_DNA"/>
</dbReference>
<organism evidence="8">
    <name type="scientific">Physcomitrium patens</name>
    <name type="common">Spreading-leaved earth moss</name>
    <name type="synonym">Physcomitrella patens</name>
    <dbReference type="NCBI Taxonomy" id="3218"/>
    <lineage>
        <taxon>Eukaryota</taxon>
        <taxon>Viridiplantae</taxon>
        <taxon>Streptophyta</taxon>
        <taxon>Embryophyta</taxon>
        <taxon>Bryophyta</taxon>
        <taxon>Bryophytina</taxon>
        <taxon>Bryopsida</taxon>
        <taxon>Funariidae</taxon>
        <taxon>Funariales</taxon>
        <taxon>Funariaceae</taxon>
        <taxon>Physcomitrium</taxon>
    </lineage>
</organism>
<dbReference type="CDD" id="cd06257">
    <property type="entry name" value="DnaJ"/>
    <property type="match status" value="1"/>
</dbReference>
<reference evidence="8 10" key="2">
    <citation type="journal article" date="2018" name="Plant J.">
        <title>The Physcomitrella patens chromosome-scale assembly reveals moss genome structure and evolution.</title>
        <authorList>
            <person name="Lang D."/>
            <person name="Ullrich K.K."/>
            <person name="Murat F."/>
            <person name="Fuchs J."/>
            <person name="Jenkins J."/>
            <person name="Haas F.B."/>
            <person name="Piednoel M."/>
            <person name="Gundlach H."/>
            <person name="Van Bel M."/>
            <person name="Meyberg R."/>
            <person name="Vives C."/>
            <person name="Morata J."/>
            <person name="Symeonidi A."/>
            <person name="Hiss M."/>
            <person name="Muchero W."/>
            <person name="Kamisugi Y."/>
            <person name="Saleh O."/>
            <person name="Blanc G."/>
            <person name="Decker E.L."/>
            <person name="van Gessel N."/>
            <person name="Grimwood J."/>
            <person name="Hayes R.D."/>
            <person name="Graham S.W."/>
            <person name="Gunter L.E."/>
            <person name="McDaniel S.F."/>
            <person name="Hoernstein S.N.W."/>
            <person name="Larsson A."/>
            <person name="Li F.W."/>
            <person name="Perroud P.F."/>
            <person name="Phillips J."/>
            <person name="Ranjan P."/>
            <person name="Rokshar D.S."/>
            <person name="Rothfels C.J."/>
            <person name="Schneider L."/>
            <person name="Shu S."/>
            <person name="Stevenson D.W."/>
            <person name="Thummler F."/>
            <person name="Tillich M."/>
            <person name="Villarreal Aguilar J.C."/>
            <person name="Widiez T."/>
            <person name="Wong G.K."/>
            <person name="Wymore A."/>
            <person name="Zhang Y."/>
            <person name="Zimmer A.D."/>
            <person name="Quatrano R.S."/>
            <person name="Mayer K.F.X."/>
            <person name="Goodstein D."/>
            <person name="Casacuberta J.M."/>
            <person name="Vandepoele K."/>
            <person name="Reski R."/>
            <person name="Cuming A.C."/>
            <person name="Tuskan G.A."/>
            <person name="Maumus F."/>
            <person name="Salse J."/>
            <person name="Schmutz J."/>
            <person name="Rensing S.A."/>
        </authorList>
    </citation>
    <scope>NUCLEOTIDE SEQUENCE [LARGE SCALE GENOMIC DNA]</scope>
    <source>
        <strain evidence="9 10">cv. Gransden 2004</strain>
    </source>
</reference>
<dbReference type="GO" id="GO:0044571">
    <property type="term" value="P:[2Fe-2S] cluster assembly"/>
    <property type="evidence" value="ECO:0000318"/>
    <property type="project" value="GO_Central"/>
</dbReference>
<keyword evidence="6" id="KW-0143">Chaperone</keyword>
<sequence>MGWLGPKSSSLRRALHTHFLFSSSKFSGVFSESLSLLTDPITANVGCVIGQSPSQKPQEFHRPASASIARLLDVGPAFCTVFDATSSKGVASLSKRIHQRLICVGTRTCNRTSSSRGRVRGLNQGMQLKRGFSSTIVKEVEAKKCWSCEETSTAAPFFVCSSCKAIQPLDHSMDFFQLLSVDTSYLQDSKILEKNYKQLQKFLHPDLSSGKSEREQDYSAEQSAQVIKAYYVLLDPLSRARYMLKLNGVDIDEEVTIHDPALLMEIMELREEVEEATDPVKLAKIKEQNKKKMSDCENALKEVFQSGDVMGAIPLVRRMTYYHKIIEEITRKQ</sequence>
<dbReference type="Gramene" id="Pp3c16_9340V3.2">
    <property type="protein sequence ID" value="Pp3c16_9340V3.2"/>
    <property type="gene ID" value="Pp3c16_9340"/>
</dbReference>